<keyword evidence="1" id="KW-1133">Transmembrane helix</keyword>
<dbReference type="AlphaFoldDB" id="A0A0N4ZAL8"/>
<dbReference type="SUPFAM" id="SSF81321">
    <property type="entry name" value="Family A G protein-coupled receptor-like"/>
    <property type="match status" value="1"/>
</dbReference>
<feature type="transmembrane region" description="Helical" evidence="1">
    <location>
        <begin position="219"/>
        <end position="241"/>
    </location>
</feature>
<dbReference type="PANTHER" id="PTHR31552">
    <property type="entry name" value="SERPENTINE RECEPTOR CLASS GAMMA"/>
    <property type="match status" value="1"/>
</dbReference>
<name>A0A0N4ZAL8_PARTI</name>
<evidence type="ECO:0000313" key="2">
    <source>
        <dbReference type="Proteomes" id="UP000038045"/>
    </source>
</evidence>
<feature type="transmembrane region" description="Helical" evidence="1">
    <location>
        <begin position="261"/>
        <end position="281"/>
    </location>
</feature>
<dbReference type="InterPro" id="IPR019426">
    <property type="entry name" value="7TM_GPCR_serpentine_rcpt_Srv"/>
</dbReference>
<feature type="transmembrane region" description="Helical" evidence="1">
    <location>
        <begin position="39"/>
        <end position="62"/>
    </location>
</feature>
<feature type="transmembrane region" description="Helical" evidence="1">
    <location>
        <begin position="120"/>
        <end position="143"/>
    </location>
</feature>
<dbReference type="WBParaSite" id="PTRK_0000449600.1">
    <property type="protein sequence ID" value="PTRK_0000449600.1"/>
    <property type="gene ID" value="PTRK_0000449600"/>
</dbReference>
<dbReference type="Proteomes" id="UP000038045">
    <property type="component" value="Unplaced"/>
</dbReference>
<keyword evidence="1" id="KW-0812">Transmembrane</keyword>
<dbReference type="Pfam" id="PF10323">
    <property type="entry name" value="7TM_GPCR_Srv"/>
    <property type="match status" value="1"/>
</dbReference>
<feature type="transmembrane region" description="Helical" evidence="1">
    <location>
        <begin position="6"/>
        <end position="27"/>
    </location>
</feature>
<evidence type="ECO:0000313" key="3">
    <source>
        <dbReference type="WBParaSite" id="PTRK_0000449600.1"/>
    </source>
</evidence>
<dbReference type="PANTHER" id="PTHR31552:SF8">
    <property type="entry name" value="SERPENTINE RECEPTOR CLASS GAMMA"/>
    <property type="match status" value="1"/>
</dbReference>
<organism evidence="2 3">
    <name type="scientific">Parastrongyloides trichosuri</name>
    <name type="common">Possum-specific nematode worm</name>
    <dbReference type="NCBI Taxonomy" id="131310"/>
    <lineage>
        <taxon>Eukaryota</taxon>
        <taxon>Metazoa</taxon>
        <taxon>Ecdysozoa</taxon>
        <taxon>Nematoda</taxon>
        <taxon>Chromadorea</taxon>
        <taxon>Rhabditida</taxon>
        <taxon>Tylenchina</taxon>
        <taxon>Panagrolaimomorpha</taxon>
        <taxon>Strongyloidoidea</taxon>
        <taxon>Strongyloididae</taxon>
        <taxon>Parastrongyloides</taxon>
    </lineage>
</organism>
<protein>
    <submittedName>
        <fullName evidence="3">Serpentine receptor class gamma</fullName>
    </submittedName>
</protein>
<reference evidence="3" key="1">
    <citation type="submission" date="2017-02" db="UniProtKB">
        <authorList>
            <consortium name="WormBaseParasite"/>
        </authorList>
    </citation>
    <scope>IDENTIFICATION</scope>
</reference>
<feature type="transmembrane region" description="Helical" evidence="1">
    <location>
        <begin position="74"/>
        <end position="99"/>
    </location>
</feature>
<feature type="transmembrane region" description="Helical" evidence="1">
    <location>
        <begin position="176"/>
        <end position="199"/>
    </location>
</feature>
<keyword evidence="2" id="KW-1185">Reference proteome</keyword>
<sequence>MSPYDILLTVVDVILGVIAISIYILLITKLIKKDPDFQIKFYGILVLNNSIEFLFIGVEYFLVRFPLMGYFNEWYLSVGKFPGCIYGLSVYLPCVIALGQLTQTINRFVVIKFPLSFNKIFNKWLIGSLLLLQIFFPITNMIWSWNETVIVHSSVDNETIIVEMDNSYTQNMMIEFGVFSMMLTCAACCFFGIWSFIIVLKMRKSNHNSLGQLKRELNLFMFVGLEIMAQILLIIAALVQLYSGLGGLNNIYIVALHLYPFFENFLCLTNGIMLLIACSTVRKHYLHFYFKFIYKWKKKNPGNKKTSVIISASHKVRVSPM</sequence>
<keyword evidence="1" id="KW-0472">Membrane</keyword>
<accession>A0A0N4ZAL8</accession>
<proteinExistence type="predicted"/>
<evidence type="ECO:0000256" key="1">
    <source>
        <dbReference type="SAM" id="Phobius"/>
    </source>
</evidence>